<feature type="compositionally biased region" description="Polar residues" evidence="1">
    <location>
        <begin position="1"/>
        <end position="27"/>
    </location>
</feature>
<feature type="region of interest" description="Disordered" evidence="1">
    <location>
        <begin position="1"/>
        <end position="48"/>
    </location>
</feature>
<evidence type="ECO:0000256" key="1">
    <source>
        <dbReference type="SAM" id="MobiDB-lite"/>
    </source>
</evidence>
<evidence type="ECO:0000313" key="3">
    <source>
        <dbReference type="Proteomes" id="UP000309186"/>
    </source>
</evidence>
<comment type="caution">
    <text evidence="2">The sequence shown here is derived from an EMBL/GenBank/DDBJ whole genome shotgun (WGS) entry which is preliminary data.</text>
</comment>
<dbReference type="Gene3D" id="3.30.160.170">
    <property type="entry name" value="FlaG-like"/>
    <property type="match status" value="1"/>
</dbReference>
<sequence length="136" mass="14795">MESQVIPQSSYDISGKTTSLDSKNVSNPAGVESVEKGTKGESLQERDKAANLEAIDSNKELLSMDELTKVAQQLQDFVSGMNKSLEFSVHEDSGRNVIKVIDKDSGDLVKQYPSEEVLDIVSKLAKATGTLVDYKV</sequence>
<protein>
    <submittedName>
        <fullName evidence="2">Flagellar biosynthesis protein FlaG</fullName>
    </submittedName>
</protein>
<dbReference type="PANTHER" id="PTHR37166:SF1">
    <property type="entry name" value="PROTEIN FLAG"/>
    <property type="match status" value="1"/>
</dbReference>
<dbReference type="InterPro" id="IPR035924">
    <property type="entry name" value="FlaG-like_sf"/>
</dbReference>
<feature type="compositionally biased region" description="Basic and acidic residues" evidence="1">
    <location>
        <begin position="33"/>
        <end position="48"/>
    </location>
</feature>
<dbReference type="AlphaFoldDB" id="A0A5R9PYG2"/>
<dbReference type="OrthoDB" id="5741693at2"/>
<organism evidence="2 3">
    <name type="scientific">Pseudoalteromonas phenolica</name>
    <dbReference type="NCBI Taxonomy" id="161398"/>
    <lineage>
        <taxon>Bacteria</taxon>
        <taxon>Pseudomonadati</taxon>
        <taxon>Pseudomonadota</taxon>
        <taxon>Gammaproteobacteria</taxon>
        <taxon>Alteromonadales</taxon>
        <taxon>Pseudoalteromonadaceae</taxon>
        <taxon>Pseudoalteromonas</taxon>
    </lineage>
</organism>
<dbReference type="SUPFAM" id="SSF160214">
    <property type="entry name" value="FlaG-like"/>
    <property type="match status" value="1"/>
</dbReference>
<dbReference type="RefSeq" id="WP_138483430.1">
    <property type="nucleotide sequence ID" value="NZ_PPSW01000027.1"/>
</dbReference>
<keyword evidence="2" id="KW-0969">Cilium</keyword>
<dbReference type="PANTHER" id="PTHR37166">
    <property type="entry name" value="PROTEIN FLAG"/>
    <property type="match status" value="1"/>
</dbReference>
<gene>
    <name evidence="2" type="ORF">C1E24_16810</name>
</gene>
<name>A0A5R9PYG2_9GAMM</name>
<accession>A0A5R9PYG2</accession>
<evidence type="ECO:0000313" key="2">
    <source>
        <dbReference type="EMBL" id="TLX45940.1"/>
    </source>
</evidence>
<reference evidence="2 3" key="1">
    <citation type="submission" date="2018-01" db="EMBL/GenBank/DDBJ databases">
        <title>Co-occurrence of chitin degradation, pigmentation and bioactivity in marine Pseudoalteromonas.</title>
        <authorList>
            <person name="Paulsen S."/>
            <person name="Gram L."/>
            <person name="Machado H."/>
        </authorList>
    </citation>
    <scope>NUCLEOTIDE SEQUENCE [LARGE SCALE GENOMIC DNA]</scope>
    <source>
        <strain evidence="2 3">S3663</strain>
    </source>
</reference>
<keyword evidence="2" id="KW-0282">Flagellum</keyword>
<proteinExistence type="predicted"/>
<keyword evidence="2" id="KW-0966">Cell projection</keyword>
<dbReference type="Proteomes" id="UP000309186">
    <property type="component" value="Unassembled WGS sequence"/>
</dbReference>
<dbReference type="Pfam" id="PF03646">
    <property type="entry name" value="FlaG"/>
    <property type="match status" value="1"/>
</dbReference>
<dbReference type="InterPro" id="IPR005186">
    <property type="entry name" value="FlaG"/>
</dbReference>
<dbReference type="EMBL" id="PPSW01000027">
    <property type="protein sequence ID" value="TLX45940.1"/>
    <property type="molecule type" value="Genomic_DNA"/>
</dbReference>